<evidence type="ECO:0000259" key="3">
    <source>
        <dbReference type="PROSITE" id="PS51762"/>
    </source>
</evidence>
<dbReference type="PROSITE" id="PS51762">
    <property type="entry name" value="GH16_2"/>
    <property type="match status" value="1"/>
</dbReference>
<evidence type="ECO:0000256" key="2">
    <source>
        <dbReference type="SAM" id="SignalP"/>
    </source>
</evidence>
<dbReference type="GO" id="GO:0005975">
    <property type="term" value="P:carbohydrate metabolic process"/>
    <property type="evidence" value="ECO:0007669"/>
    <property type="project" value="InterPro"/>
</dbReference>
<organism evidence="4 5">
    <name type="scientific">Algisphaera agarilytica</name>
    <dbReference type="NCBI Taxonomy" id="1385975"/>
    <lineage>
        <taxon>Bacteria</taxon>
        <taxon>Pseudomonadati</taxon>
        <taxon>Planctomycetota</taxon>
        <taxon>Phycisphaerae</taxon>
        <taxon>Phycisphaerales</taxon>
        <taxon>Phycisphaeraceae</taxon>
        <taxon>Algisphaera</taxon>
    </lineage>
</organism>
<dbReference type="GO" id="GO:0004553">
    <property type="term" value="F:hydrolase activity, hydrolyzing O-glycosyl compounds"/>
    <property type="evidence" value="ECO:0007669"/>
    <property type="project" value="InterPro"/>
</dbReference>
<dbReference type="Gene3D" id="2.60.120.200">
    <property type="match status" value="2"/>
</dbReference>
<feature type="domain" description="GH16" evidence="3">
    <location>
        <begin position="36"/>
        <end position="422"/>
    </location>
</feature>
<dbReference type="InterPro" id="IPR000757">
    <property type="entry name" value="Beta-glucanase-like"/>
</dbReference>
<sequence length="422" mass="48313">MRFLILSVVALCCVFGGRPLSAGDAAAESGSTIDLSEWKIVWEDDFDYPDAQLDEKWVSQNGPNGHILSSRWRENAVVEDGILHLVNRKENRGGQEWTSGNIWTKEKFKYGYFECRYRYAEASGTNNSFWLMTLWDQPDPEEGKRFEIDINEGHYPNEVNTNIHNWTDITTLPNGKQTHPSDSKSFTYGTQAGYSLPLEIAVTTRKLRLTFDSLKSHHIHEFRVYGENDRTFPDAMSDSADQDLPGLVNHARDAKVKITSTGDHSENNPTANLVDGKIGSSWINQAGEGEKTLTFEWPEDITIGCIQFVNGWKYKGTWVGMLPNYRIEYHDGNGWNEVSSLDVSEVANFGKNYHVFGLEWDEEKIVFYKDGKEIRREKNEFAYSEAPIWLSLAIIKWDGPVTEAIDGTSMKVDWVRYYQRKE</sequence>
<accession>A0A7X0H8P3</accession>
<dbReference type="PANTHER" id="PTHR10963:SF55">
    <property type="entry name" value="GLYCOSIDE HYDROLASE FAMILY 16 PROTEIN"/>
    <property type="match status" value="1"/>
</dbReference>
<gene>
    <name evidence="4" type="ORF">HNQ40_002979</name>
</gene>
<comment type="caution">
    <text evidence="4">The sequence shown here is derived from an EMBL/GenBank/DDBJ whole genome shotgun (WGS) entry which is preliminary data.</text>
</comment>
<dbReference type="InterPro" id="IPR050546">
    <property type="entry name" value="Glycosyl_Hydrlase_16"/>
</dbReference>
<evidence type="ECO:0000313" key="5">
    <source>
        <dbReference type="Proteomes" id="UP000541810"/>
    </source>
</evidence>
<dbReference type="SUPFAM" id="SSF49899">
    <property type="entry name" value="Concanavalin A-like lectins/glucanases"/>
    <property type="match status" value="1"/>
</dbReference>
<feature type="signal peptide" evidence="2">
    <location>
        <begin position="1"/>
        <end position="22"/>
    </location>
</feature>
<dbReference type="EMBL" id="JACHGY010000001">
    <property type="protein sequence ID" value="MBB6431173.1"/>
    <property type="molecule type" value="Genomic_DNA"/>
</dbReference>
<name>A0A7X0H8P3_9BACT</name>
<dbReference type="InterPro" id="IPR008979">
    <property type="entry name" value="Galactose-bd-like_sf"/>
</dbReference>
<comment type="similarity">
    <text evidence="1">Belongs to the glycosyl hydrolase 16 family.</text>
</comment>
<dbReference type="RefSeq" id="WP_184678660.1">
    <property type="nucleotide sequence ID" value="NZ_JACHGY010000001.1"/>
</dbReference>
<evidence type="ECO:0000256" key="1">
    <source>
        <dbReference type="ARBA" id="ARBA00006865"/>
    </source>
</evidence>
<dbReference type="Proteomes" id="UP000541810">
    <property type="component" value="Unassembled WGS sequence"/>
</dbReference>
<keyword evidence="2" id="KW-0732">Signal</keyword>
<feature type="chain" id="PRO_5031540516" evidence="2">
    <location>
        <begin position="23"/>
        <end position="422"/>
    </location>
</feature>
<reference evidence="4 5" key="1">
    <citation type="submission" date="2020-08" db="EMBL/GenBank/DDBJ databases">
        <title>Genomic Encyclopedia of Type Strains, Phase IV (KMG-IV): sequencing the most valuable type-strain genomes for metagenomic binning, comparative biology and taxonomic classification.</title>
        <authorList>
            <person name="Goeker M."/>
        </authorList>
    </citation>
    <scope>NUCLEOTIDE SEQUENCE [LARGE SCALE GENOMIC DNA]</scope>
    <source>
        <strain evidence="4 5">DSM 103725</strain>
    </source>
</reference>
<evidence type="ECO:0000313" key="4">
    <source>
        <dbReference type="EMBL" id="MBB6431173.1"/>
    </source>
</evidence>
<dbReference type="PANTHER" id="PTHR10963">
    <property type="entry name" value="GLYCOSYL HYDROLASE-RELATED"/>
    <property type="match status" value="1"/>
</dbReference>
<keyword evidence="5" id="KW-1185">Reference proteome</keyword>
<dbReference type="SUPFAM" id="SSF49785">
    <property type="entry name" value="Galactose-binding domain-like"/>
    <property type="match status" value="1"/>
</dbReference>
<proteinExistence type="inferred from homology"/>
<dbReference type="Pfam" id="PF00722">
    <property type="entry name" value="Glyco_hydro_16"/>
    <property type="match status" value="2"/>
</dbReference>
<dbReference type="InterPro" id="IPR013320">
    <property type="entry name" value="ConA-like_dom_sf"/>
</dbReference>
<dbReference type="AlphaFoldDB" id="A0A7X0H8P3"/>
<protein>
    <submittedName>
        <fullName evidence="4">Beta-glucanase (GH16 family)</fullName>
    </submittedName>
</protein>